<accession>A0ABV7BQ82</accession>
<gene>
    <name evidence="4" type="ORF">ACFOD3_04015</name>
</gene>
<sequence length="181" mass="18629">MSAAGGGLIRPALSADAPALGEMHARSWAETYPGLVPEKLLAEMTDPARRRAAWARNLAQPLLPGGTLVAEDLEKRILGFVSVCGAREAALGTSGEVSGLYLLRAAQGRGLGRALLAAGARVLLAAGHADAAAWALDANRRAAGFYAATGATPGTSRIGFHGTIALAETAWVWPDLRLLPA</sequence>
<dbReference type="EC" id="2.3.-.-" evidence="4"/>
<feature type="domain" description="N-acetyltransferase" evidence="3">
    <location>
        <begin position="7"/>
        <end position="180"/>
    </location>
</feature>
<dbReference type="Proteomes" id="UP001595420">
    <property type="component" value="Unassembled WGS sequence"/>
</dbReference>
<dbReference type="PROSITE" id="PS51186">
    <property type="entry name" value="GNAT"/>
    <property type="match status" value="1"/>
</dbReference>
<dbReference type="Pfam" id="PF00583">
    <property type="entry name" value="Acetyltransf_1"/>
    <property type="match status" value="1"/>
</dbReference>
<dbReference type="InterPro" id="IPR000182">
    <property type="entry name" value="GNAT_dom"/>
</dbReference>
<protein>
    <submittedName>
        <fullName evidence="4">GNAT family N-acetyltransferase</fullName>
        <ecNumber evidence="4">2.3.-.-</ecNumber>
    </submittedName>
</protein>
<dbReference type="RefSeq" id="WP_216834808.1">
    <property type="nucleotide sequence ID" value="NZ_JAFNJS010000001.1"/>
</dbReference>
<keyword evidence="1 4" id="KW-0808">Transferase</keyword>
<dbReference type="EMBL" id="JBHRSB010000001">
    <property type="protein sequence ID" value="MFC2999046.1"/>
    <property type="molecule type" value="Genomic_DNA"/>
</dbReference>
<evidence type="ECO:0000313" key="5">
    <source>
        <dbReference type="Proteomes" id="UP001595420"/>
    </source>
</evidence>
<name>A0ABV7BQ82_9PROT</name>
<evidence type="ECO:0000313" key="4">
    <source>
        <dbReference type="EMBL" id="MFC2999046.1"/>
    </source>
</evidence>
<evidence type="ECO:0000256" key="2">
    <source>
        <dbReference type="ARBA" id="ARBA00023315"/>
    </source>
</evidence>
<comment type="caution">
    <text evidence="4">The sequence shown here is derived from an EMBL/GenBank/DDBJ whole genome shotgun (WGS) entry which is preliminary data.</text>
</comment>
<evidence type="ECO:0000259" key="3">
    <source>
        <dbReference type="PROSITE" id="PS51186"/>
    </source>
</evidence>
<dbReference type="CDD" id="cd04301">
    <property type="entry name" value="NAT_SF"/>
    <property type="match status" value="1"/>
</dbReference>
<dbReference type="GO" id="GO:0016746">
    <property type="term" value="F:acyltransferase activity"/>
    <property type="evidence" value="ECO:0007669"/>
    <property type="project" value="UniProtKB-KW"/>
</dbReference>
<keyword evidence="5" id="KW-1185">Reference proteome</keyword>
<proteinExistence type="predicted"/>
<dbReference type="PANTHER" id="PTHR43877">
    <property type="entry name" value="AMINOALKYLPHOSPHONATE N-ACETYLTRANSFERASE-RELATED-RELATED"/>
    <property type="match status" value="1"/>
</dbReference>
<organism evidence="4 5">
    <name type="scientific">Falsiroseomonas tokyonensis</name>
    <dbReference type="NCBI Taxonomy" id="430521"/>
    <lineage>
        <taxon>Bacteria</taxon>
        <taxon>Pseudomonadati</taxon>
        <taxon>Pseudomonadota</taxon>
        <taxon>Alphaproteobacteria</taxon>
        <taxon>Acetobacterales</taxon>
        <taxon>Roseomonadaceae</taxon>
        <taxon>Falsiroseomonas</taxon>
    </lineage>
</organism>
<keyword evidence="2 4" id="KW-0012">Acyltransferase</keyword>
<reference evidence="5" key="1">
    <citation type="journal article" date="2019" name="Int. J. Syst. Evol. Microbiol.">
        <title>The Global Catalogue of Microorganisms (GCM) 10K type strain sequencing project: providing services to taxonomists for standard genome sequencing and annotation.</title>
        <authorList>
            <consortium name="The Broad Institute Genomics Platform"/>
            <consortium name="The Broad Institute Genome Sequencing Center for Infectious Disease"/>
            <person name="Wu L."/>
            <person name="Ma J."/>
        </authorList>
    </citation>
    <scope>NUCLEOTIDE SEQUENCE [LARGE SCALE GENOMIC DNA]</scope>
    <source>
        <strain evidence="5">CGMCC 1.16855</strain>
    </source>
</reference>
<evidence type="ECO:0000256" key="1">
    <source>
        <dbReference type="ARBA" id="ARBA00022679"/>
    </source>
</evidence>
<dbReference type="InterPro" id="IPR050832">
    <property type="entry name" value="Bact_Acetyltransf"/>
</dbReference>